<gene>
    <name evidence="6" type="ORF">LSTR_LSTR010965</name>
</gene>
<evidence type="ECO:0000313" key="6">
    <source>
        <dbReference type="EMBL" id="RZF45564.1"/>
    </source>
</evidence>
<sequence>MTEGWKQTVTNVSEHFFPGLSFYNNDEDDEFIKLGNEIVSNLPLQMSLYFNVVFFPVWLITTVLTLYLKIGCLSMLYQIIVLVVVTLAIVIEIFRLYLGYRGNLCEMIPELAGFFMLTAMLQTPLQVFLLLGGSAGNGAVLRASVLECCVQSVQVCLLAVQLASGSSALRNAARHSAQQFHIARFKMAELPSRLQLRTKSS</sequence>
<dbReference type="GO" id="GO:0035869">
    <property type="term" value="C:ciliary transition zone"/>
    <property type="evidence" value="ECO:0007669"/>
    <property type="project" value="TreeGrafter"/>
</dbReference>
<evidence type="ECO:0000313" key="7">
    <source>
        <dbReference type="Proteomes" id="UP000291343"/>
    </source>
</evidence>
<keyword evidence="3 5" id="KW-1133">Transmembrane helix</keyword>
<evidence type="ECO:0000256" key="1">
    <source>
        <dbReference type="ARBA" id="ARBA00004141"/>
    </source>
</evidence>
<evidence type="ECO:0008006" key="8">
    <source>
        <dbReference type="Google" id="ProtNLM"/>
    </source>
</evidence>
<dbReference type="OrthoDB" id="311720at2759"/>
<dbReference type="Pfam" id="PF09799">
    <property type="entry name" value="Transmemb_17"/>
    <property type="match status" value="1"/>
</dbReference>
<feature type="transmembrane region" description="Helical" evidence="5">
    <location>
        <begin position="48"/>
        <end position="68"/>
    </location>
</feature>
<dbReference type="PANTHER" id="PTHR13531">
    <property type="entry name" value="GEO07735P1-RELATED-RELATED"/>
    <property type="match status" value="1"/>
</dbReference>
<dbReference type="STRING" id="195883.A0A482XIS6"/>
<dbReference type="AlphaFoldDB" id="A0A482XIS6"/>
<comment type="caution">
    <text evidence="6">The sequence shown here is derived from an EMBL/GenBank/DDBJ whole genome shotgun (WGS) entry which is preliminary data.</text>
</comment>
<keyword evidence="7" id="KW-1185">Reference proteome</keyword>
<evidence type="ECO:0000256" key="4">
    <source>
        <dbReference type="ARBA" id="ARBA00023136"/>
    </source>
</evidence>
<accession>A0A482XIS6</accession>
<evidence type="ECO:0000256" key="5">
    <source>
        <dbReference type="SAM" id="Phobius"/>
    </source>
</evidence>
<feature type="transmembrane region" description="Helical" evidence="5">
    <location>
        <begin position="75"/>
        <end position="100"/>
    </location>
</feature>
<comment type="subcellular location">
    <subcellularLocation>
        <location evidence="1">Membrane</location>
        <topology evidence="1">Multi-pass membrane protein</topology>
    </subcellularLocation>
</comment>
<evidence type="ECO:0000256" key="3">
    <source>
        <dbReference type="ARBA" id="ARBA00022989"/>
    </source>
</evidence>
<dbReference type="GO" id="GO:0016020">
    <property type="term" value="C:membrane"/>
    <property type="evidence" value="ECO:0007669"/>
    <property type="project" value="UniProtKB-SubCell"/>
</dbReference>
<reference evidence="6 7" key="1">
    <citation type="journal article" date="2017" name="Gigascience">
        <title>Genome sequence of the small brown planthopper, Laodelphax striatellus.</title>
        <authorList>
            <person name="Zhu J."/>
            <person name="Jiang F."/>
            <person name="Wang X."/>
            <person name="Yang P."/>
            <person name="Bao Y."/>
            <person name="Zhao W."/>
            <person name="Wang W."/>
            <person name="Lu H."/>
            <person name="Wang Q."/>
            <person name="Cui N."/>
            <person name="Li J."/>
            <person name="Chen X."/>
            <person name="Luo L."/>
            <person name="Yu J."/>
            <person name="Kang L."/>
            <person name="Cui F."/>
        </authorList>
    </citation>
    <scope>NUCLEOTIDE SEQUENCE [LARGE SCALE GENOMIC DNA]</scope>
    <source>
        <strain evidence="6">Lst14</strain>
    </source>
</reference>
<dbReference type="Proteomes" id="UP000291343">
    <property type="component" value="Unassembled WGS sequence"/>
</dbReference>
<dbReference type="EMBL" id="QKKF02008759">
    <property type="protein sequence ID" value="RZF45564.1"/>
    <property type="molecule type" value="Genomic_DNA"/>
</dbReference>
<keyword evidence="2 5" id="KW-0812">Transmembrane</keyword>
<dbReference type="PANTHER" id="PTHR13531:SF6">
    <property type="entry name" value="TMEM (HUMAN TRANSMEMBRANE PROTEIN) HOMOLOG"/>
    <property type="match status" value="1"/>
</dbReference>
<dbReference type="InParanoid" id="A0A482XIS6"/>
<keyword evidence="4 5" id="KW-0472">Membrane</keyword>
<organism evidence="6 7">
    <name type="scientific">Laodelphax striatellus</name>
    <name type="common">Small brown planthopper</name>
    <name type="synonym">Delphax striatella</name>
    <dbReference type="NCBI Taxonomy" id="195883"/>
    <lineage>
        <taxon>Eukaryota</taxon>
        <taxon>Metazoa</taxon>
        <taxon>Ecdysozoa</taxon>
        <taxon>Arthropoda</taxon>
        <taxon>Hexapoda</taxon>
        <taxon>Insecta</taxon>
        <taxon>Pterygota</taxon>
        <taxon>Neoptera</taxon>
        <taxon>Paraneoptera</taxon>
        <taxon>Hemiptera</taxon>
        <taxon>Auchenorrhyncha</taxon>
        <taxon>Fulgoroidea</taxon>
        <taxon>Delphacidae</taxon>
        <taxon>Criomorphinae</taxon>
        <taxon>Laodelphax</taxon>
    </lineage>
</organism>
<dbReference type="FunCoup" id="A0A482XIS6">
    <property type="interactions" value="1"/>
</dbReference>
<evidence type="ECO:0000256" key="2">
    <source>
        <dbReference type="ARBA" id="ARBA00022692"/>
    </source>
</evidence>
<dbReference type="GO" id="GO:1905515">
    <property type="term" value="P:non-motile cilium assembly"/>
    <property type="evidence" value="ECO:0007669"/>
    <property type="project" value="TreeGrafter"/>
</dbReference>
<name>A0A482XIS6_LAOST</name>
<dbReference type="InterPro" id="IPR019184">
    <property type="entry name" value="Uncharacterised_TM-17"/>
</dbReference>
<protein>
    <recommendedName>
        <fullName evidence="8">Transmembrane protein 17</fullName>
    </recommendedName>
</protein>
<proteinExistence type="predicted"/>
<feature type="transmembrane region" description="Helical" evidence="5">
    <location>
        <begin position="112"/>
        <end position="132"/>
    </location>
</feature>